<dbReference type="Proteomes" id="UP000238308">
    <property type="component" value="Unassembled WGS sequence"/>
</dbReference>
<dbReference type="Pfam" id="PF08378">
    <property type="entry name" value="NERD"/>
    <property type="match status" value="1"/>
</dbReference>
<evidence type="ECO:0000259" key="2">
    <source>
        <dbReference type="Pfam" id="PF13538"/>
    </source>
</evidence>
<comment type="caution">
    <text evidence="3">The sequence shown here is derived from an EMBL/GenBank/DDBJ whole genome shotgun (WGS) entry which is preliminary data.</text>
</comment>
<evidence type="ECO:0000313" key="4">
    <source>
        <dbReference type="Proteomes" id="UP000238308"/>
    </source>
</evidence>
<dbReference type="InterPro" id="IPR027785">
    <property type="entry name" value="UvrD-like_helicase_C"/>
</dbReference>
<sequence length="543" mass="60344">MAHLVPDLPKPTYRSGRDRELDVLYRLQSSLPDGYEIFHNVSWHTLHNDRDKHGEIDIVVLSPIGNVLLVEIKAGDVSIGNGQMIKAYHDGSTDVGRQTKIQFAAMVDRLSKAKLNTHVTNCLVLPDYVMGNQQIVALPPERIIDATRFDQLGALAREMMATEHSGVDVESLRRFFSNEFNVTLDMRVLGEQVRTTTLRLADGLATWIPRISAPSGLIRIQATAGSGKTQLALKLLQDAADKSQLSLYVCYNRSLADHIGHIAPTKAKVASFHELCVEHYRQTVGEPDFAAPGNYDRLAAQYCDSVETDPKLQKRYQLIVLDEGQDFQPAWVAALLPQLTDDGKIYLLEDDAQRLYDREEFDLSDVVNVTCLDNFRTPKAVCKVINALGLTEQPIVSRSFYRGELPNFYTYTTDSDLLIKTEAAVTHLLQRGIALADIAIISWKGLTNSQFNKTAQLGAFTLRRPTGKYSVAGDAIWTTGDLLVDSVYRFKGQSASGIVLTEIDFGTLDDKARRKLFVGLTRAQLAVEVVLTEQAASFLTTIL</sequence>
<dbReference type="SUPFAM" id="SSF52540">
    <property type="entry name" value="P-loop containing nucleoside triphosphate hydrolases"/>
    <property type="match status" value="1"/>
</dbReference>
<feature type="domain" description="UvrD-like helicase C-terminal" evidence="2">
    <location>
        <begin position="483"/>
        <end position="527"/>
    </location>
</feature>
<organism evidence="3 4">
    <name type="scientific">Jezberella montanilacus</name>
    <dbReference type="NCBI Taxonomy" id="323426"/>
    <lineage>
        <taxon>Bacteria</taxon>
        <taxon>Pseudomonadati</taxon>
        <taxon>Pseudomonadota</taxon>
        <taxon>Betaproteobacteria</taxon>
        <taxon>Burkholderiales</taxon>
        <taxon>Alcaligenaceae</taxon>
        <taxon>Jezberella</taxon>
    </lineage>
</organism>
<evidence type="ECO:0000313" key="3">
    <source>
        <dbReference type="EMBL" id="PRY96448.1"/>
    </source>
</evidence>
<keyword evidence="4" id="KW-1185">Reference proteome</keyword>
<dbReference type="InterPro" id="IPR011528">
    <property type="entry name" value="NERD"/>
</dbReference>
<dbReference type="AlphaFoldDB" id="A0A2T0XBZ3"/>
<reference evidence="3 4" key="1">
    <citation type="submission" date="2018-03" db="EMBL/GenBank/DDBJ databases">
        <title>Genomic Encyclopedia of Type Strains, Phase III (KMG-III): the genomes of soil and plant-associated and newly described type strains.</title>
        <authorList>
            <person name="Whitman W."/>
        </authorList>
    </citation>
    <scope>NUCLEOTIDE SEQUENCE [LARGE SCALE GENOMIC DNA]</scope>
    <source>
        <strain evidence="3 4">MWH-P2sevCIIIb</strain>
    </source>
</reference>
<name>A0A2T0XBZ3_9BURK</name>
<dbReference type="EMBL" id="PVTV01000017">
    <property type="protein sequence ID" value="PRY96448.1"/>
    <property type="molecule type" value="Genomic_DNA"/>
</dbReference>
<protein>
    <submittedName>
        <fullName evidence="3">AAA domain-containing protein</fullName>
    </submittedName>
</protein>
<dbReference type="Gene3D" id="3.40.50.300">
    <property type="entry name" value="P-loop containing nucleotide triphosphate hydrolases"/>
    <property type="match status" value="1"/>
</dbReference>
<proteinExistence type="predicted"/>
<dbReference type="Pfam" id="PF13538">
    <property type="entry name" value="UvrD_C_2"/>
    <property type="match status" value="1"/>
</dbReference>
<dbReference type="RefSeq" id="WP_106228516.1">
    <property type="nucleotide sequence ID" value="NZ_PVTV01000017.1"/>
</dbReference>
<feature type="domain" description="NERD" evidence="1">
    <location>
        <begin position="15"/>
        <end position="125"/>
    </location>
</feature>
<dbReference type="OrthoDB" id="393237at2"/>
<gene>
    <name evidence="3" type="ORF">BCM14_2686</name>
</gene>
<evidence type="ECO:0000259" key="1">
    <source>
        <dbReference type="Pfam" id="PF08378"/>
    </source>
</evidence>
<accession>A0A2T0XBZ3</accession>
<dbReference type="InterPro" id="IPR027417">
    <property type="entry name" value="P-loop_NTPase"/>
</dbReference>